<dbReference type="STRING" id="742725.HMPREF9450_00520"/>
<evidence type="ECO:0000256" key="6">
    <source>
        <dbReference type="ARBA" id="ARBA00022592"/>
    </source>
</evidence>
<comment type="function">
    <text evidence="7 8">Plays a role in the regulation of phosphate uptake.</text>
</comment>
<evidence type="ECO:0000256" key="5">
    <source>
        <dbReference type="ARBA" id="ARBA00022490"/>
    </source>
</evidence>
<keyword evidence="11" id="KW-1185">Reference proteome</keyword>
<accession>G5H6G0</accession>
<dbReference type="GeneID" id="92816938"/>
<comment type="subunit">
    <text evidence="3 8">Homodimer.</text>
</comment>
<evidence type="ECO:0000259" key="9">
    <source>
        <dbReference type="Pfam" id="PF01895"/>
    </source>
</evidence>
<dbReference type="HOGENOM" id="CLU_078518_2_1_10"/>
<dbReference type="FunFam" id="1.20.58.220:FF:000004">
    <property type="entry name" value="Phosphate-specific transport system accessory protein PhoU"/>
    <property type="match status" value="1"/>
</dbReference>
<sequence>MKHTEDSIRNIKKSLAEMWSLVQSQVEKSSAALLDGNKELAHEITSREKLVDSYELTVDRECENFFALLTPVAVDLRMILSIIKINNNLERIGDFADGIAHFVIHNQTEKINTELLGQLQIREMFDEVICMLKLCKSALANEDSHMAGKVFAKDTVVDRLNTENVHRLATYMEQNPDAILDGLYLHSAIRRIERIGDRCNNIAEDIIFYLDAKVMKHLHTQDEQ</sequence>
<evidence type="ECO:0000256" key="1">
    <source>
        <dbReference type="ARBA" id="ARBA00004496"/>
    </source>
</evidence>
<dbReference type="AlphaFoldDB" id="G5H6G0"/>
<dbReference type="PIRSF" id="PIRSF003107">
    <property type="entry name" value="PhoU"/>
    <property type="match status" value="1"/>
</dbReference>
<dbReference type="NCBIfam" id="TIGR02135">
    <property type="entry name" value="phoU_full"/>
    <property type="match status" value="1"/>
</dbReference>
<dbReference type="Gene3D" id="1.20.58.220">
    <property type="entry name" value="Phosphate transport system protein phou homolog 2, domain 2"/>
    <property type="match status" value="1"/>
</dbReference>
<dbReference type="InterPro" id="IPR026022">
    <property type="entry name" value="PhoU_dom"/>
</dbReference>
<dbReference type="Pfam" id="PF01895">
    <property type="entry name" value="PhoU"/>
    <property type="match status" value="2"/>
</dbReference>
<dbReference type="GO" id="GO:0005737">
    <property type="term" value="C:cytoplasm"/>
    <property type="evidence" value="ECO:0007669"/>
    <property type="project" value="UniProtKB-SubCell"/>
</dbReference>
<gene>
    <name evidence="10" type="ORF">HMPREF9450_00520</name>
</gene>
<keyword evidence="5 8" id="KW-0963">Cytoplasm</keyword>
<dbReference type="GO" id="GO:0030643">
    <property type="term" value="P:intracellular phosphate ion homeostasis"/>
    <property type="evidence" value="ECO:0007669"/>
    <property type="project" value="InterPro"/>
</dbReference>
<protein>
    <recommendedName>
        <fullName evidence="8">Phosphate-specific transport system accessory protein PhoU</fullName>
    </recommendedName>
</protein>
<evidence type="ECO:0000256" key="8">
    <source>
        <dbReference type="PIRNR" id="PIRNR003107"/>
    </source>
</evidence>
<keyword evidence="6 8" id="KW-0592">Phosphate transport</keyword>
<reference evidence="10 11" key="1">
    <citation type="submission" date="2011-08" db="EMBL/GenBank/DDBJ databases">
        <title>The Genome Sequence of Alistipes indistinctus YIT 12060.</title>
        <authorList>
            <consortium name="The Broad Institute Genome Sequencing Platform"/>
            <person name="Earl A."/>
            <person name="Ward D."/>
            <person name="Feldgarden M."/>
            <person name="Gevers D."/>
            <person name="Morotomi M."/>
            <person name="Young S.K."/>
            <person name="Zeng Q."/>
            <person name="Gargeya S."/>
            <person name="Fitzgerald M."/>
            <person name="Haas B."/>
            <person name="Abouelleil A."/>
            <person name="Alvarado L."/>
            <person name="Arachchi H.M."/>
            <person name="Berlin A."/>
            <person name="Brown A."/>
            <person name="Chapman S.B."/>
            <person name="Chen Z."/>
            <person name="Dunbar C."/>
            <person name="Freedman E."/>
            <person name="Gearin G."/>
            <person name="Gellesch M."/>
            <person name="Goldberg J."/>
            <person name="Griggs A."/>
            <person name="Gujja S."/>
            <person name="Heiman D."/>
            <person name="Howarth C."/>
            <person name="Larson L."/>
            <person name="Lui A."/>
            <person name="MacDonald P.J.P."/>
            <person name="Montmayeur A."/>
            <person name="Murphy C."/>
            <person name="Neiman D."/>
            <person name="Pearson M."/>
            <person name="Priest M."/>
            <person name="Roberts A."/>
            <person name="Saif S."/>
            <person name="Shea T."/>
            <person name="Shenoy N."/>
            <person name="Sisk P."/>
            <person name="Stolte C."/>
            <person name="Sykes S."/>
            <person name="Wortman J."/>
            <person name="Nusbaum C."/>
            <person name="Birren B."/>
        </authorList>
    </citation>
    <scope>NUCLEOTIDE SEQUENCE [LARGE SCALE GENOMIC DNA]</scope>
    <source>
        <strain evidence="10 11">YIT 12060</strain>
    </source>
</reference>
<keyword evidence="4 8" id="KW-0813">Transport</keyword>
<evidence type="ECO:0000313" key="10">
    <source>
        <dbReference type="EMBL" id="EHB92971.1"/>
    </source>
</evidence>
<dbReference type="RefSeq" id="WP_009133326.1">
    <property type="nucleotide sequence ID" value="NZ_CP102250.1"/>
</dbReference>
<comment type="subcellular location">
    <subcellularLocation>
        <location evidence="1 8">Cytoplasm</location>
    </subcellularLocation>
</comment>
<evidence type="ECO:0000313" key="11">
    <source>
        <dbReference type="Proteomes" id="UP000006008"/>
    </source>
</evidence>
<dbReference type="EMBL" id="ADLD01000005">
    <property type="protein sequence ID" value="EHB92971.1"/>
    <property type="molecule type" value="Genomic_DNA"/>
</dbReference>
<comment type="caution">
    <text evidence="10">The sequence shown here is derived from an EMBL/GenBank/DDBJ whole genome shotgun (WGS) entry which is preliminary data.</text>
</comment>
<dbReference type="Proteomes" id="UP000006008">
    <property type="component" value="Unassembled WGS sequence"/>
</dbReference>
<dbReference type="PANTHER" id="PTHR42930">
    <property type="entry name" value="PHOSPHATE-SPECIFIC TRANSPORT SYSTEM ACCESSORY PROTEIN PHOU"/>
    <property type="match status" value="1"/>
</dbReference>
<dbReference type="eggNOG" id="COG0704">
    <property type="taxonomic scope" value="Bacteria"/>
</dbReference>
<dbReference type="SUPFAM" id="SSF109755">
    <property type="entry name" value="PhoU-like"/>
    <property type="match status" value="1"/>
</dbReference>
<dbReference type="InterPro" id="IPR028366">
    <property type="entry name" value="PhoU"/>
</dbReference>
<dbReference type="InterPro" id="IPR038078">
    <property type="entry name" value="PhoU-like_sf"/>
</dbReference>
<dbReference type="PANTHER" id="PTHR42930:SF3">
    <property type="entry name" value="PHOSPHATE-SPECIFIC TRANSPORT SYSTEM ACCESSORY PROTEIN PHOU"/>
    <property type="match status" value="1"/>
</dbReference>
<evidence type="ECO:0000256" key="3">
    <source>
        <dbReference type="ARBA" id="ARBA00011738"/>
    </source>
</evidence>
<name>G5H6G0_9BACT</name>
<feature type="domain" description="PhoU" evidence="9">
    <location>
        <begin position="15"/>
        <end position="102"/>
    </location>
</feature>
<dbReference type="GO" id="GO:0006817">
    <property type="term" value="P:phosphate ion transport"/>
    <property type="evidence" value="ECO:0007669"/>
    <property type="project" value="UniProtKB-KW"/>
</dbReference>
<feature type="domain" description="PhoU" evidence="9">
    <location>
        <begin position="121"/>
        <end position="206"/>
    </location>
</feature>
<evidence type="ECO:0000256" key="4">
    <source>
        <dbReference type="ARBA" id="ARBA00022448"/>
    </source>
</evidence>
<comment type="similarity">
    <text evidence="2 8">Belongs to the PhoU family.</text>
</comment>
<proteinExistence type="inferred from homology"/>
<dbReference type="GO" id="GO:0045936">
    <property type="term" value="P:negative regulation of phosphate metabolic process"/>
    <property type="evidence" value="ECO:0007669"/>
    <property type="project" value="InterPro"/>
</dbReference>
<evidence type="ECO:0000256" key="2">
    <source>
        <dbReference type="ARBA" id="ARBA00008107"/>
    </source>
</evidence>
<evidence type="ECO:0000256" key="7">
    <source>
        <dbReference type="ARBA" id="ARBA00056181"/>
    </source>
</evidence>
<dbReference type="OrthoDB" id="9814256at2"/>
<organism evidence="10 11">
    <name type="scientific">Alistipes indistinctus YIT 12060</name>
    <dbReference type="NCBI Taxonomy" id="742725"/>
    <lineage>
        <taxon>Bacteria</taxon>
        <taxon>Pseudomonadati</taxon>
        <taxon>Bacteroidota</taxon>
        <taxon>Bacteroidia</taxon>
        <taxon>Bacteroidales</taxon>
        <taxon>Rikenellaceae</taxon>
        <taxon>Alistipes</taxon>
    </lineage>
</organism>
<dbReference type="PATRIC" id="fig|742725.3.peg.568"/>